<dbReference type="RefSeq" id="WP_107215292.1">
    <property type="nucleotide sequence ID" value="NZ_KZ686269.1"/>
</dbReference>
<dbReference type="Gene3D" id="3.30.390.50">
    <property type="entry name" value="CO dehydrogenase flavoprotein, C-terminal domain"/>
    <property type="match status" value="1"/>
</dbReference>
<evidence type="ECO:0000313" key="3">
    <source>
        <dbReference type="EMBL" id="PST83031.1"/>
    </source>
</evidence>
<dbReference type="Proteomes" id="UP000240912">
    <property type="component" value="Unassembled WGS sequence"/>
</dbReference>
<dbReference type="SUPFAM" id="SSF56176">
    <property type="entry name" value="FAD-binding/transporter-associated domain-like"/>
    <property type="match status" value="1"/>
</dbReference>
<accession>A0A2T3HKW8</accession>
<dbReference type="OrthoDB" id="9814706at2"/>
<evidence type="ECO:0000256" key="1">
    <source>
        <dbReference type="ARBA" id="ARBA00022827"/>
    </source>
</evidence>
<dbReference type="InterPro" id="IPR016169">
    <property type="entry name" value="FAD-bd_PCMH_sub2"/>
</dbReference>
<dbReference type="PANTHER" id="PTHR42659">
    <property type="entry name" value="XANTHINE DEHYDROGENASE SUBUNIT C-RELATED"/>
    <property type="match status" value="1"/>
</dbReference>
<reference evidence="3 4" key="1">
    <citation type="submission" date="2018-03" db="EMBL/GenBank/DDBJ databases">
        <authorList>
            <person name="Keele B.F."/>
        </authorList>
    </citation>
    <scope>NUCLEOTIDE SEQUENCE [LARGE SCALE GENOMIC DNA]</scope>
    <source>
        <strain evidence="3 4">YL28-9</strain>
    </source>
</reference>
<gene>
    <name evidence="3" type="ORF">C7T94_10430</name>
</gene>
<comment type="caution">
    <text evidence="3">The sequence shown here is derived from an EMBL/GenBank/DDBJ whole genome shotgun (WGS) entry which is preliminary data.</text>
</comment>
<dbReference type="AlphaFoldDB" id="A0A2T3HKW8"/>
<dbReference type="InterPro" id="IPR016167">
    <property type="entry name" value="FAD-bd_PCMH_sub1"/>
</dbReference>
<evidence type="ECO:0000259" key="2">
    <source>
        <dbReference type="PROSITE" id="PS51387"/>
    </source>
</evidence>
<dbReference type="Gene3D" id="3.30.465.10">
    <property type="match status" value="2"/>
</dbReference>
<keyword evidence="1" id="KW-0274">FAD</keyword>
<dbReference type="InterPro" id="IPR005107">
    <property type="entry name" value="CO_DH_flav_C"/>
</dbReference>
<name>A0A2T3HKW8_9SPHI</name>
<dbReference type="InterPro" id="IPR016166">
    <property type="entry name" value="FAD-bd_PCMH"/>
</dbReference>
<dbReference type="InterPro" id="IPR002346">
    <property type="entry name" value="Mopterin_DH_FAD-bd"/>
</dbReference>
<proteinExistence type="predicted"/>
<keyword evidence="4" id="KW-1185">Reference proteome</keyword>
<evidence type="ECO:0000313" key="4">
    <source>
        <dbReference type="Proteomes" id="UP000240912"/>
    </source>
</evidence>
<dbReference type="InterPro" id="IPR036683">
    <property type="entry name" value="CO_DH_flav_C_dom_sf"/>
</dbReference>
<dbReference type="InterPro" id="IPR051312">
    <property type="entry name" value="Diverse_Substr_Oxidored"/>
</dbReference>
<sequence>MINFQYLRAGSTEKALALLAKDKNASFIAGGTNLVDLMKKGVSSPDKLIDINKLPLKDISLEEGHIHIGALASNAAVADHALIREKLPLLSMALNKGASAQLRNMATVGGNLMQRTRCGYFYDITMPCNKRKPGSGCGALEGYNRMHAIFGHSENCIAVHPSDMCVALAALDAVVVIGQPNGERRIALSEFHRLPGKTPQLDNNLKANEIILGVEVPLNTYGRHVQYLKVRDRSSYAFALVSVAAALELDGNRIREVRLALGGVAHKPWRLTATEAFLRGREFDPALIREAANRSVAEARAFKHNKFKITLAAESIVQALSEASQQS</sequence>
<dbReference type="InterPro" id="IPR036318">
    <property type="entry name" value="FAD-bd_PCMH-like_sf"/>
</dbReference>
<dbReference type="GO" id="GO:0071949">
    <property type="term" value="F:FAD binding"/>
    <property type="evidence" value="ECO:0007669"/>
    <property type="project" value="InterPro"/>
</dbReference>
<dbReference type="Gene3D" id="3.30.43.10">
    <property type="entry name" value="Uridine Diphospho-n-acetylenolpyruvylglucosamine Reductase, domain 2"/>
    <property type="match status" value="1"/>
</dbReference>
<dbReference type="GO" id="GO:0016491">
    <property type="term" value="F:oxidoreductase activity"/>
    <property type="evidence" value="ECO:0007669"/>
    <property type="project" value="InterPro"/>
</dbReference>
<organism evidence="3 4">
    <name type="scientific">Pedobacter yulinensis</name>
    <dbReference type="NCBI Taxonomy" id="2126353"/>
    <lineage>
        <taxon>Bacteria</taxon>
        <taxon>Pseudomonadati</taxon>
        <taxon>Bacteroidota</taxon>
        <taxon>Sphingobacteriia</taxon>
        <taxon>Sphingobacteriales</taxon>
        <taxon>Sphingobacteriaceae</taxon>
        <taxon>Pedobacter</taxon>
    </lineage>
</organism>
<dbReference type="SUPFAM" id="SSF55447">
    <property type="entry name" value="CO dehydrogenase flavoprotein C-terminal domain-like"/>
    <property type="match status" value="1"/>
</dbReference>
<dbReference type="SMART" id="SM01092">
    <property type="entry name" value="CO_deh_flav_C"/>
    <property type="match status" value="1"/>
</dbReference>
<dbReference type="PROSITE" id="PS51387">
    <property type="entry name" value="FAD_PCMH"/>
    <property type="match status" value="1"/>
</dbReference>
<dbReference type="Pfam" id="PF00941">
    <property type="entry name" value="FAD_binding_5"/>
    <property type="match status" value="1"/>
</dbReference>
<dbReference type="EMBL" id="PYLS01000005">
    <property type="protein sequence ID" value="PST83031.1"/>
    <property type="molecule type" value="Genomic_DNA"/>
</dbReference>
<feature type="domain" description="FAD-binding PCMH-type" evidence="2">
    <location>
        <begin position="1"/>
        <end position="221"/>
    </location>
</feature>
<keyword evidence="1" id="KW-0285">Flavoprotein</keyword>
<protein>
    <submittedName>
        <fullName evidence="3">FAD-binding molybdopterin dehydrogenase</fullName>
    </submittedName>
</protein>
<dbReference type="PANTHER" id="PTHR42659:SF1">
    <property type="entry name" value="OXIDOREDUCTASE"/>
    <property type="match status" value="1"/>
</dbReference>
<dbReference type="Pfam" id="PF03450">
    <property type="entry name" value="CO_deh_flav_C"/>
    <property type="match status" value="1"/>
</dbReference>